<protein>
    <submittedName>
        <fullName evidence="1">Uncharacterized protein</fullName>
    </submittedName>
</protein>
<proteinExistence type="predicted"/>
<evidence type="ECO:0000313" key="2">
    <source>
        <dbReference type="Proteomes" id="UP000838821"/>
    </source>
</evidence>
<evidence type="ECO:0000313" key="1">
    <source>
        <dbReference type="EMBL" id="CAH1200472.1"/>
    </source>
</evidence>
<keyword evidence="2" id="KW-1185">Reference proteome</keyword>
<name>A0ABM9C1U1_9BACL</name>
<organism evidence="1 2">
    <name type="scientific">Paenibacillus allorhizoplanae</name>
    <dbReference type="NCBI Taxonomy" id="2905648"/>
    <lineage>
        <taxon>Bacteria</taxon>
        <taxon>Bacillati</taxon>
        <taxon>Bacillota</taxon>
        <taxon>Bacilli</taxon>
        <taxon>Bacillales</taxon>
        <taxon>Paenibacillaceae</taxon>
        <taxon>Paenibacillus</taxon>
    </lineage>
</organism>
<dbReference type="Proteomes" id="UP000838821">
    <property type="component" value="Unassembled WGS sequence"/>
</dbReference>
<comment type="caution">
    <text evidence="1">The sequence shown here is derived from an EMBL/GenBank/DDBJ whole genome shotgun (WGS) entry which is preliminary data.</text>
</comment>
<sequence>MENKGDREEMERVINTPCRYPALPHLPEVLNVVRLVQLGSPKLPN</sequence>
<accession>A0ABM9C1U1</accession>
<reference evidence="1" key="1">
    <citation type="submission" date="2022-01" db="EMBL/GenBank/DDBJ databases">
        <authorList>
            <person name="Criscuolo A."/>
        </authorList>
    </citation>
    <scope>NUCLEOTIDE SEQUENCE</scope>
    <source>
        <strain evidence="1">CIP111891</strain>
    </source>
</reference>
<gene>
    <name evidence="1" type="ORF">PAECIP111891_01770</name>
</gene>
<dbReference type="EMBL" id="CAKMMW010000003">
    <property type="protein sequence ID" value="CAH1200472.1"/>
    <property type="molecule type" value="Genomic_DNA"/>
</dbReference>